<proteinExistence type="predicted"/>
<dbReference type="Proteomes" id="UP000828390">
    <property type="component" value="Unassembled WGS sequence"/>
</dbReference>
<evidence type="ECO:0000313" key="2">
    <source>
        <dbReference type="Proteomes" id="UP000828390"/>
    </source>
</evidence>
<accession>A0A9D4K2P0</accession>
<reference evidence="1" key="2">
    <citation type="submission" date="2020-11" db="EMBL/GenBank/DDBJ databases">
        <authorList>
            <person name="McCartney M.A."/>
            <person name="Auch B."/>
            <person name="Kono T."/>
            <person name="Mallez S."/>
            <person name="Becker A."/>
            <person name="Gohl D.M."/>
            <person name="Silverstein K.A.T."/>
            <person name="Koren S."/>
            <person name="Bechman K.B."/>
            <person name="Herman A."/>
            <person name="Abrahante J.E."/>
            <person name="Garbe J."/>
        </authorList>
    </citation>
    <scope>NUCLEOTIDE SEQUENCE</scope>
    <source>
        <strain evidence="1">Duluth1</strain>
        <tissue evidence="1">Whole animal</tissue>
    </source>
</reference>
<sequence>MFGLANLQKFLQERDVVFSVARKPALVELCLIANSLGLELDPDGLKEDRTEVFIAKLTCESLCLRNPYRIIGTANLSFVPHFSIFDIYNHRLAFNEFDHAKLRDYHHMEGYTMAKDGFVVYLESVQYIKHR</sequence>
<dbReference type="AlphaFoldDB" id="A0A9D4K2P0"/>
<keyword evidence="2" id="KW-1185">Reference proteome</keyword>
<evidence type="ECO:0000313" key="1">
    <source>
        <dbReference type="EMBL" id="KAH3830283.1"/>
    </source>
</evidence>
<reference evidence="1" key="1">
    <citation type="journal article" date="2019" name="bioRxiv">
        <title>The Genome of the Zebra Mussel, Dreissena polymorpha: A Resource for Invasive Species Research.</title>
        <authorList>
            <person name="McCartney M.A."/>
            <person name="Auch B."/>
            <person name="Kono T."/>
            <person name="Mallez S."/>
            <person name="Zhang Y."/>
            <person name="Obille A."/>
            <person name="Becker A."/>
            <person name="Abrahante J.E."/>
            <person name="Garbe J."/>
            <person name="Badalamenti J.P."/>
            <person name="Herman A."/>
            <person name="Mangelson H."/>
            <person name="Liachko I."/>
            <person name="Sullivan S."/>
            <person name="Sone E.D."/>
            <person name="Koren S."/>
            <person name="Silverstein K.A.T."/>
            <person name="Beckman K.B."/>
            <person name="Gohl D.M."/>
        </authorList>
    </citation>
    <scope>NUCLEOTIDE SEQUENCE</scope>
    <source>
        <strain evidence="1">Duluth1</strain>
        <tissue evidence="1">Whole animal</tissue>
    </source>
</reference>
<gene>
    <name evidence="1" type="ORF">DPMN_103523</name>
</gene>
<organism evidence="1 2">
    <name type="scientific">Dreissena polymorpha</name>
    <name type="common">Zebra mussel</name>
    <name type="synonym">Mytilus polymorpha</name>
    <dbReference type="NCBI Taxonomy" id="45954"/>
    <lineage>
        <taxon>Eukaryota</taxon>
        <taxon>Metazoa</taxon>
        <taxon>Spiralia</taxon>
        <taxon>Lophotrochozoa</taxon>
        <taxon>Mollusca</taxon>
        <taxon>Bivalvia</taxon>
        <taxon>Autobranchia</taxon>
        <taxon>Heteroconchia</taxon>
        <taxon>Euheterodonta</taxon>
        <taxon>Imparidentia</taxon>
        <taxon>Neoheterodontei</taxon>
        <taxon>Myida</taxon>
        <taxon>Dreissenoidea</taxon>
        <taxon>Dreissenidae</taxon>
        <taxon>Dreissena</taxon>
    </lineage>
</organism>
<dbReference type="EMBL" id="JAIWYP010000004">
    <property type="protein sequence ID" value="KAH3830283.1"/>
    <property type="molecule type" value="Genomic_DNA"/>
</dbReference>
<name>A0A9D4K2P0_DREPO</name>
<comment type="caution">
    <text evidence="1">The sequence shown here is derived from an EMBL/GenBank/DDBJ whole genome shotgun (WGS) entry which is preliminary data.</text>
</comment>
<protein>
    <submittedName>
        <fullName evidence="1">Uncharacterized protein</fullName>
    </submittedName>
</protein>